<comment type="similarity">
    <text evidence="2">Belongs to the RRP1 family.</text>
</comment>
<reference evidence="5" key="1">
    <citation type="submission" date="2008-06" db="EMBL/GenBank/DDBJ databases">
        <authorList>
            <person name="Lorenzi H."/>
            <person name="Inman J."/>
            <person name="Miller J."/>
            <person name="Schobel S."/>
            <person name="Amedeo P."/>
            <person name="Caler E.V."/>
            <person name="da Silva J."/>
        </authorList>
    </citation>
    <scope>NUCLEOTIDE SEQUENCE [LARGE SCALE GENOMIC DNA]</scope>
    <source>
        <strain evidence="5">RN66</strain>
    </source>
</reference>
<keyword evidence="3" id="KW-0698">rRNA processing</keyword>
<dbReference type="OMA" id="ISLIFCH"/>
<protein>
    <submittedName>
        <fullName evidence="5">Nucleolar protein NOP52, putative</fullName>
    </submittedName>
</protein>
<evidence type="ECO:0000256" key="4">
    <source>
        <dbReference type="ARBA" id="ARBA00023242"/>
    </source>
</evidence>
<evidence type="ECO:0000256" key="1">
    <source>
        <dbReference type="ARBA" id="ARBA00004123"/>
    </source>
</evidence>
<sequence>MDSGNVLLIRLGKTMTSIHANSRRRGLQIIEKFILKHKSSLNSLQMIKLWKGLYYCLWLADKVPIQREIAINISKFQRLFASVELWNSFIYEFYNMLTQRWDIIDRLRMDKFMFLQRVMIAESLDIIKKSEYDKVYIEHLLNTYKMCIFTTSSIGISLIFCHQFPQEFVYFLNSQFSEKKCNYERSNINVLFELIAELFVNIIRDCNNRVVIKTIHEQLIRRFTNIDSLLKDSLIEGGLLDISDITISQYTKEVIDIFLQIVCRKLFGLASSKEINQSNRNILYKSIEIIESAIPKIQNIPEISALPINSKNKRNLINEESIKSYEPSPKKRVRFDMSQNMRMLLPDSLATSKVLVKLFARDKSDKKQNDEIKCVLVKQQSNKQLSEKNNIDDSEVVEVIPANEALSKPPDLSHIPLKSILKKKELA</sequence>
<dbReference type="STRING" id="441375.B6ACQ0"/>
<evidence type="ECO:0000256" key="2">
    <source>
        <dbReference type="ARBA" id="ARBA00006374"/>
    </source>
</evidence>
<evidence type="ECO:0000256" key="3">
    <source>
        <dbReference type="ARBA" id="ARBA00022552"/>
    </source>
</evidence>
<dbReference type="RefSeq" id="XP_002140253.1">
    <property type="nucleotide sequence ID" value="XM_002140217.1"/>
</dbReference>
<evidence type="ECO:0000313" key="6">
    <source>
        <dbReference type="Proteomes" id="UP000001460"/>
    </source>
</evidence>
<dbReference type="GO" id="GO:0006364">
    <property type="term" value="P:rRNA processing"/>
    <property type="evidence" value="ECO:0007669"/>
    <property type="project" value="UniProtKB-KW"/>
</dbReference>
<dbReference type="PANTHER" id="PTHR13026">
    <property type="entry name" value="NNP-1 PROTEIN NOVEL NUCLEAR PROTEIN 1 NOP52"/>
    <property type="match status" value="1"/>
</dbReference>
<proteinExistence type="inferred from homology"/>
<dbReference type="GeneID" id="6995592"/>
<dbReference type="EMBL" id="DS989728">
    <property type="protein sequence ID" value="EEA05904.1"/>
    <property type="molecule type" value="Genomic_DNA"/>
</dbReference>
<dbReference type="GO" id="GO:0030688">
    <property type="term" value="C:preribosome, small subunit precursor"/>
    <property type="evidence" value="ECO:0007669"/>
    <property type="project" value="InterPro"/>
</dbReference>
<dbReference type="eggNOG" id="KOG3911">
    <property type="taxonomic scope" value="Eukaryota"/>
</dbReference>
<gene>
    <name evidence="5" type="ORF">CMU_016540</name>
</gene>
<dbReference type="InterPro" id="IPR010301">
    <property type="entry name" value="RRP1"/>
</dbReference>
<evidence type="ECO:0000313" key="5">
    <source>
        <dbReference type="EMBL" id="EEA05904.1"/>
    </source>
</evidence>
<comment type="subcellular location">
    <subcellularLocation>
        <location evidence="1">Nucleus</location>
    </subcellularLocation>
</comment>
<keyword evidence="6" id="KW-1185">Reference proteome</keyword>
<dbReference type="GO" id="GO:0005634">
    <property type="term" value="C:nucleus"/>
    <property type="evidence" value="ECO:0007669"/>
    <property type="project" value="UniProtKB-SubCell"/>
</dbReference>
<dbReference type="Pfam" id="PF05997">
    <property type="entry name" value="Nop52"/>
    <property type="match status" value="1"/>
</dbReference>
<dbReference type="OrthoDB" id="2019504at2759"/>
<organism evidence="5 6">
    <name type="scientific">Cryptosporidium muris (strain RN66)</name>
    <dbReference type="NCBI Taxonomy" id="441375"/>
    <lineage>
        <taxon>Eukaryota</taxon>
        <taxon>Sar</taxon>
        <taxon>Alveolata</taxon>
        <taxon>Apicomplexa</taxon>
        <taxon>Conoidasida</taxon>
        <taxon>Coccidia</taxon>
        <taxon>Eucoccidiorida</taxon>
        <taxon>Eimeriorina</taxon>
        <taxon>Cryptosporidiidae</taxon>
        <taxon>Cryptosporidium</taxon>
    </lineage>
</organism>
<dbReference type="AlphaFoldDB" id="B6ACQ0"/>
<dbReference type="PANTHER" id="PTHR13026:SF0">
    <property type="entry name" value="RIBOSOMAL RNA PROCESSING 1B"/>
    <property type="match status" value="1"/>
</dbReference>
<name>B6ACQ0_CRYMR</name>
<dbReference type="Proteomes" id="UP000001460">
    <property type="component" value="Unassembled WGS sequence"/>
</dbReference>
<keyword evidence="4" id="KW-0539">Nucleus</keyword>
<accession>B6ACQ0</accession>
<dbReference type="VEuPathDB" id="CryptoDB:CMU_016540"/>